<sequence length="330" mass="38122">MPTVYINYYDVSYVSYNVLGTVLSIPIYNFLRQDFIAQDAMSWEWWWSNNYWEYKATLANNLFTGYSYKLKFRGQHQEGTTENTSDRMFYWDGGFPSDYNVFDTGSEVRLYGYKRETWLFNFFVINKSAKSYTLTIINNNGVADSTATYYYNTRVTVYAGSKPGHRFVKFTSNFGDISHEGSFIWNRDSNETLTSVWEIIQYTVTFEKRINDPPRTSYVTPSYITQDYNTAVTFPILKAVGYTFVRWVDANNNTYTTINNLTGDITLYAVWQKKGTINFSELNRVYNGTRGGNPPNRGVTSISIGKFRAESGQTGTNQIKLITHFQGKGL</sequence>
<evidence type="ECO:0000313" key="2">
    <source>
        <dbReference type="EMBL" id="QHU34966.1"/>
    </source>
</evidence>
<name>A0A6C0LVU1_9ZZZZ</name>
<evidence type="ECO:0000259" key="1">
    <source>
        <dbReference type="Pfam" id="PF18998"/>
    </source>
</evidence>
<dbReference type="AlphaFoldDB" id="A0A6C0LVU1"/>
<organism evidence="2">
    <name type="scientific">viral metagenome</name>
    <dbReference type="NCBI Taxonomy" id="1070528"/>
    <lineage>
        <taxon>unclassified sequences</taxon>
        <taxon>metagenomes</taxon>
        <taxon>organismal metagenomes</taxon>
    </lineage>
</organism>
<dbReference type="InterPro" id="IPR044060">
    <property type="entry name" value="Bacterial_rp_domain"/>
</dbReference>
<feature type="domain" description="Bacterial repeat" evidence="1">
    <location>
        <begin position="132"/>
        <end position="199"/>
    </location>
</feature>
<dbReference type="Gene3D" id="2.60.40.4270">
    <property type="entry name" value="Listeria-Bacteroides repeat domain"/>
    <property type="match status" value="1"/>
</dbReference>
<dbReference type="InterPro" id="IPR042229">
    <property type="entry name" value="Listeria/Bacterioides_rpt_sf"/>
</dbReference>
<dbReference type="EMBL" id="MN740582">
    <property type="protein sequence ID" value="QHU34966.1"/>
    <property type="molecule type" value="Genomic_DNA"/>
</dbReference>
<protein>
    <recommendedName>
        <fullName evidence="1">Bacterial repeat domain-containing protein</fullName>
    </recommendedName>
</protein>
<reference evidence="2" key="1">
    <citation type="journal article" date="2020" name="Nature">
        <title>Giant virus diversity and host interactions through global metagenomics.</title>
        <authorList>
            <person name="Schulz F."/>
            <person name="Roux S."/>
            <person name="Paez-Espino D."/>
            <person name="Jungbluth S."/>
            <person name="Walsh D.A."/>
            <person name="Denef V.J."/>
            <person name="McMahon K.D."/>
            <person name="Konstantinidis K.T."/>
            <person name="Eloe-Fadrosh E.A."/>
            <person name="Kyrpides N.C."/>
            <person name="Woyke T."/>
        </authorList>
    </citation>
    <scope>NUCLEOTIDE SEQUENCE</scope>
    <source>
        <strain evidence="2">GVMAG-S-1017244-22</strain>
    </source>
</reference>
<accession>A0A6C0LVU1</accession>
<proteinExistence type="predicted"/>
<dbReference type="Pfam" id="PF18998">
    <property type="entry name" value="Flg_new_2"/>
    <property type="match status" value="1"/>
</dbReference>